<dbReference type="PANTHER" id="PTHR43806">
    <property type="entry name" value="PEPTIDASE S8"/>
    <property type="match status" value="1"/>
</dbReference>
<protein>
    <recommendedName>
        <fullName evidence="7">Peptidase S8/S53 domain-containing protein</fullName>
    </recommendedName>
</protein>
<comment type="similarity">
    <text evidence="1 5">Belongs to the peptidase S8 family.</text>
</comment>
<evidence type="ECO:0000256" key="4">
    <source>
        <dbReference type="ARBA" id="ARBA00022825"/>
    </source>
</evidence>
<keyword evidence="4 5" id="KW-0720">Serine protease</keyword>
<dbReference type="Proteomes" id="UP000320461">
    <property type="component" value="Unassembled WGS sequence"/>
</dbReference>
<evidence type="ECO:0000256" key="3">
    <source>
        <dbReference type="ARBA" id="ARBA00022801"/>
    </source>
</evidence>
<dbReference type="SUPFAM" id="SSF52743">
    <property type="entry name" value="Subtilisin-like"/>
    <property type="match status" value="1"/>
</dbReference>
<dbReference type="InterPro" id="IPR050131">
    <property type="entry name" value="Peptidase_S8_subtilisin-like"/>
</dbReference>
<feature type="active site" description="Charge relay system" evidence="5">
    <location>
        <position position="89"/>
    </location>
</feature>
<evidence type="ECO:0000313" key="8">
    <source>
        <dbReference type="EMBL" id="GEA85942.1"/>
    </source>
</evidence>
<feature type="active site" description="Charge relay system" evidence="5">
    <location>
        <position position="123"/>
    </location>
</feature>
<feature type="active site" description="Charge relay system" evidence="5">
    <location>
        <position position="294"/>
    </location>
</feature>
<dbReference type="EMBL" id="BJLQ01000063">
    <property type="protein sequence ID" value="GEA85942.1"/>
    <property type="molecule type" value="Genomic_DNA"/>
</dbReference>
<dbReference type="InterPro" id="IPR023827">
    <property type="entry name" value="Peptidase_S8_Asp-AS"/>
</dbReference>
<keyword evidence="6" id="KW-1133">Transmembrane helix</keyword>
<dbReference type="AlphaFoldDB" id="A0A4Y3KPI4"/>
<accession>A0A4Y3KPI4</accession>
<keyword evidence="2 5" id="KW-0645">Protease</keyword>
<dbReference type="InterPro" id="IPR015500">
    <property type="entry name" value="Peptidase_S8_subtilisin-rel"/>
</dbReference>
<feature type="transmembrane region" description="Helical" evidence="6">
    <location>
        <begin position="395"/>
        <end position="416"/>
    </location>
</feature>
<sequence length="422" mass="43012">MTSGARPRPGSSASRAGLALRAVLACAVLGGTSLAWVADAPAATAAVEQGCGDEAPRYLDQEPPALAQLGAQEAWRFATGDGVVVAVVDSGVDDRNPHLEGAVADGRDVVTGDGTGRTDTWGHGTAVAGIIAARRVADSGVVGLAPGARVLPVRVYHAEGDDAVEQGVQPTPGRIAAGITWAAAQGATIINVSMSTDADDPALRAAVRDATARGSLVVASAGNRNTADDKADDARYPAAYPEVLSVAAVDAELRPTDASIHGEHVDVAAPGAQVLTVYPGAGDCWYATTEPAPSWSTAYASAAAALVAERFPDETPAQWAYRLEVTAARATPDARTDTTGWGVIRPDVALQFVDDGTAAGPPSPVRAPTSTSTVTASPIVVEDTVDPMAQAREGAVWWVLGGTAAVALVALAWRLVSPRRAR</sequence>
<keyword evidence="3 5" id="KW-0378">Hydrolase</keyword>
<dbReference type="Gene3D" id="3.40.50.200">
    <property type="entry name" value="Peptidase S8/S53 domain"/>
    <property type="match status" value="1"/>
</dbReference>
<dbReference type="PANTHER" id="PTHR43806:SF11">
    <property type="entry name" value="CEREVISIN-RELATED"/>
    <property type="match status" value="1"/>
</dbReference>
<keyword evidence="6" id="KW-0812">Transmembrane</keyword>
<proteinExistence type="inferred from homology"/>
<evidence type="ECO:0000256" key="2">
    <source>
        <dbReference type="ARBA" id="ARBA00022670"/>
    </source>
</evidence>
<dbReference type="PROSITE" id="PS00136">
    <property type="entry name" value="SUBTILASE_ASP"/>
    <property type="match status" value="1"/>
</dbReference>
<dbReference type="PROSITE" id="PS00137">
    <property type="entry name" value="SUBTILASE_HIS"/>
    <property type="match status" value="1"/>
</dbReference>
<keyword evidence="9" id="KW-1185">Reference proteome</keyword>
<evidence type="ECO:0000259" key="7">
    <source>
        <dbReference type="Pfam" id="PF00082"/>
    </source>
</evidence>
<dbReference type="GO" id="GO:0004252">
    <property type="term" value="F:serine-type endopeptidase activity"/>
    <property type="evidence" value="ECO:0007669"/>
    <property type="project" value="UniProtKB-UniRule"/>
</dbReference>
<dbReference type="PROSITE" id="PS51892">
    <property type="entry name" value="SUBTILASE"/>
    <property type="match status" value="1"/>
</dbReference>
<evidence type="ECO:0000256" key="5">
    <source>
        <dbReference type="PROSITE-ProRule" id="PRU01240"/>
    </source>
</evidence>
<dbReference type="InterPro" id="IPR036852">
    <property type="entry name" value="Peptidase_S8/S53_dom_sf"/>
</dbReference>
<dbReference type="Pfam" id="PF00082">
    <property type="entry name" value="Peptidase_S8"/>
    <property type="match status" value="1"/>
</dbReference>
<evidence type="ECO:0000313" key="9">
    <source>
        <dbReference type="Proteomes" id="UP000320461"/>
    </source>
</evidence>
<name>A0A4Y3KPI4_9CELL</name>
<dbReference type="InterPro" id="IPR022398">
    <property type="entry name" value="Peptidase_S8_His-AS"/>
</dbReference>
<dbReference type="RefSeq" id="WP_141371712.1">
    <property type="nucleotide sequence ID" value="NZ_BJLQ01000063.1"/>
</dbReference>
<dbReference type="InterPro" id="IPR000209">
    <property type="entry name" value="Peptidase_S8/S53_dom"/>
</dbReference>
<dbReference type="PRINTS" id="PR00723">
    <property type="entry name" value="SUBTILISIN"/>
</dbReference>
<keyword evidence="6" id="KW-0472">Membrane</keyword>
<gene>
    <name evidence="8" type="ORF">CGE01nite_31930</name>
</gene>
<feature type="domain" description="Peptidase S8/S53" evidence="7">
    <location>
        <begin position="80"/>
        <end position="342"/>
    </location>
</feature>
<evidence type="ECO:0000256" key="1">
    <source>
        <dbReference type="ARBA" id="ARBA00011073"/>
    </source>
</evidence>
<dbReference type="GO" id="GO:0006508">
    <property type="term" value="P:proteolysis"/>
    <property type="evidence" value="ECO:0007669"/>
    <property type="project" value="UniProtKB-KW"/>
</dbReference>
<evidence type="ECO:0000256" key="6">
    <source>
        <dbReference type="SAM" id="Phobius"/>
    </source>
</evidence>
<comment type="caution">
    <text evidence="8">The sequence shown here is derived from an EMBL/GenBank/DDBJ whole genome shotgun (WGS) entry which is preliminary data.</text>
</comment>
<reference evidence="8 9" key="1">
    <citation type="submission" date="2019-06" db="EMBL/GenBank/DDBJ databases">
        <title>Whole genome shotgun sequence of Cellulomonas gelida NBRC 3748.</title>
        <authorList>
            <person name="Hosoyama A."/>
            <person name="Uohara A."/>
            <person name="Ohji S."/>
            <person name="Ichikawa N."/>
        </authorList>
    </citation>
    <scope>NUCLEOTIDE SEQUENCE [LARGE SCALE GENOMIC DNA]</scope>
    <source>
        <strain evidence="8 9">NBRC 3748</strain>
    </source>
</reference>
<organism evidence="8 9">
    <name type="scientific">Cellulomonas gelida</name>
    <dbReference type="NCBI Taxonomy" id="1712"/>
    <lineage>
        <taxon>Bacteria</taxon>
        <taxon>Bacillati</taxon>
        <taxon>Actinomycetota</taxon>
        <taxon>Actinomycetes</taxon>
        <taxon>Micrococcales</taxon>
        <taxon>Cellulomonadaceae</taxon>
        <taxon>Cellulomonas</taxon>
    </lineage>
</organism>
<dbReference type="OrthoDB" id="3847604at2"/>